<name>A0A1V9YJC5_ACHHY</name>
<dbReference type="NCBIfam" id="NF008956">
    <property type="entry name" value="PRK12299.1"/>
    <property type="match status" value="1"/>
</dbReference>
<feature type="compositionally biased region" description="Acidic residues" evidence="4">
    <location>
        <begin position="19"/>
        <end position="45"/>
    </location>
</feature>
<dbReference type="GO" id="GO:0000287">
    <property type="term" value="F:magnesium ion binding"/>
    <property type="evidence" value="ECO:0007669"/>
    <property type="project" value="InterPro"/>
</dbReference>
<evidence type="ECO:0000259" key="5">
    <source>
        <dbReference type="PROSITE" id="PS51710"/>
    </source>
</evidence>
<evidence type="ECO:0000313" key="7">
    <source>
        <dbReference type="EMBL" id="OQR85810.1"/>
    </source>
</evidence>
<dbReference type="PANTHER" id="PTHR11702:SF31">
    <property type="entry name" value="MITOCHONDRIAL RIBOSOME-ASSOCIATED GTPASE 2"/>
    <property type="match status" value="1"/>
</dbReference>
<protein>
    <submittedName>
        <fullName evidence="7">GTPase</fullName>
    </submittedName>
</protein>
<dbReference type="GO" id="GO:0005739">
    <property type="term" value="C:mitochondrion"/>
    <property type="evidence" value="ECO:0007669"/>
    <property type="project" value="TreeGrafter"/>
</dbReference>
<dbReference type="FunFam" id="2.70.210.12:FF:000001">
    <property type="entry name" value="GTPase Obg"/>
    <property type="match status" value="1"/>
</dbReference>
<feature type="domain" description="OBG-type G" evidence="5">
    <location>
        <begin position="275"/>
        <end position="449"/>
    </location>
</feature>
<dbReference type="Pfam" id="PF01926">
    <property type="entry name" value="MMR_HSR1"/>
    <property type="match status" value="1"/>
</dbReference>
<feature type="region of interest" description="Disordered" evidence="4">
    <location>
        <begin position="1"/>
        <end position="45"/>
    </location>
</feature>
<dbReference type="Pfam" id="PF01018">
    <property type="entry name" value="GTP1_OBG"/>
    <property type="match status" value="1"/>
</dbReference>
<dbReference type="GO" id="GO:0005525">
    <property type="term" value="F:GTP binding"/>
    <property type="evidence" value="ECO:0007669"/>
    <property type="project" value="UniProtKB-KW"/>
</dbReference>
<dbReference type="AlphaFoldDB" id="A0A1V9YJC5"/>
<dbReference type="Proteomes" id="UP000243579">
    <property type="component" value="Unassembled WGS sequence"/>
</dbReference>
<accession>A0A1V9YJC5</accession>
<dbReference type="InterPro" id="IPR031167">
    <property type="entry name" value="G_OBG"/>
</dbReference>
<dbReference type="PANTHER" id="PTHR11702">
    <property type="entry name" value="DEVELOPMENTALLY REGULATED GTP-BINDING PROTEIN-RELATED"/>
    <property type="match status" value="1"/>
</dbReference>
<dbReference type="CDD" id="cd01898">
    <property type="entry name" value="Obg"/>
    <property type="match status" value="1"/>
</dbReference>
<dbReference type="InterPro" id="IPR006073">
    <property type="entry name" value="GTP-bd"/>
</dbReference>
<dbReference type="GO" id="GO:0042254">
    <property type="term" value="P:ribosome biogenesis"/>
    <property type="evidence" value="ECO:0007669"/>
    <property type="project" value="UniProtKB-UniRule"/>
</dbReference>
<dbReference type="NCBIfam" id="TIGR02729">
    <property type="entry name" value="Obg_CgtA"/>
    <property type="match status" value="1"/>
</dbReference>
<keyword evidence="2" id="KW-0547">Nucleotide-binding</keyword>
<evidence type="ECO:0000256" key="1">
    <source>
        <dbReference type="ARBA" id="ARBA00007699"/>
    </source>
</evidence>
<comment type="caution">
    <text evidence="7">The sequence shown here is derived from an EMBL/GenBank/DDBJ whole genome shotgun (WGS) entry which is preliminary data.</text>
</comment>
<dbReference type="Gene3D" id="2.70.210.12">
    <property type="entry name" value="GTP1/OBG domain"/>
    <property type="match status" value="1"/>
</dbReference>
<feature type="domain" description="Obg" evidence="6">
    <location>
        <begin position="96"/>
        <end position="274"/>
    </location>
</feature>
<dbReference type="PRINTS" id="PR00326">
    <property type="entry name" value="GTP1OBG"/>
</dbReference>
<evidence type="ECO:0000259" key="6">
    <source>
        <dbReference type="PROSITE" id="PS51883"/>
    </source>
</evidence>
<dbReference type="InterPro" id="IPR014100">
    <property type="entry name" value="GTP-bd_Obg/CgtA"/>
</dbReference>
<evidence type="ECO:0000313" key="8">
    <source>
        <dbReference type="Proteomes" id="UP000243579"/>
    </source>
</evidence>
<dbReference type="SUPFAM" id="SSF52540">
    <property type="entry name" value="P-loop containing nucleoside triphosphate hydrolases"/>
    <property type="match status" value="1"/>
</dbReference>
<sequence>MLKPRARLLRPFSKGPVDHDDDDGDEYDEDYDDMDDEDGIDFDDLDMEDMDLDDMDFDDDDMLNVDGPSSGAIGNKNVKEQVKAKVSIRRSKHSKRKFIDRIRLRVKGGHGGNGCTSFVSEGAGQKRPNGGHGGAGGDVFLHVDARLQNLYKPTHHFNGGDGWNGMPNDRAGRRGKDVIVSVPPGTIVKTVERIERWNDEIDDFEIVDRKETLVDLDTPGTKFLVAEGGKPGLGSRILTGKTTQYGGLRKTMPEGKVLGKPGTAQYLELELKTIADIGLVGYPNAGKSTLLRSLSRATPEVAPYPFTTLHPFVGIVEFPDTYRFSVADLPGLIEGAHKNVGLGHDFLRHIERTKILLYVLDTAGTEGRDPLSDLAHLQNELELYAPNITSRPSLIVANKMDAAGADVNLERLRKATDLGVVPLSALHKMDIKTLATSLRWMIENYKQIQ</sequence>
<reference evidence="7 8" key="1">
    <citation type="journal article" date="2014" name="Genome Biol. Evol.">
        <title>The secreted proteins of Achlya hypogyna and Thraustotheca clavata identify the ancestral oomycete secretome and reveal gene acquisitions by horizontal gene transfer.</title>
        <authorList>
            <person name="Misner I."/>
            <person name="Blouin N."/>
            <person name="Leonard G."/>
            <person name="Richards T.A."/>
            <person name="Lane C.E."/>
        </authorList>
    </citation>
    <scope>NUCLEOTIDE SEQUENCE [LARGE SCALE GENOMIC DNA]</scope>
    <source>
        <strain evidence="7 8">ATCC 48635</strain>
    </source>
</reference>
<gene>
    <name evidence="7" type="ORF">ACHHYP_11333</name>
</gene>
<dbReference type="SUPFAM" id="SSF82051">
    <property type="entry name" value="Obg GTP-binding protein N-terminal domain"/>
    <property type="match status" value="1"/>
</dbReference>
<evidence type="ECO:0000256" key="2">
    <source>
        <dbReference type="ARBA" id="ARBA00022741"/>
    </source>
</evidence>
<proteinExistence type="inferred from homology"/>
<evidence type="ECO:0000256" key="3">
    <source>
        <dbReference type="ARBA" id="ARBA00023134"/>
    </source>
</evidence>
<dbReference type="InterPro" id="IPR006169">
    <property type="entry name" value="GTP1_OBG_dom"/>
</dbReference>
<dbReference type="EMBL" id="JNBR01001584">
    <property type="protein sequence ID" value="OQR85810.1"/>
    <property type="molecule type" value="Genomic_DNA"/>
</dbReference>
<dbReference type="InterPro" id="IPR036726">
    <property type="entry name" value="GTP1_OBG_dom_sf"/>
</dbReference>
<dbReference type="InterPro" id="IPR045086">
    <property type="entry name" value="OBG_GTPase"/>
</dbReference>
<dbReference type="GO" id="GO:0003924">
    <property type="term" value="F:GTPase activity"/>
    <property type="evidence" value="ECO:0007669"/>
    <property type="project" value="InterPro"/>
</dbReference>
<organism evidence="7 8">
    <name type="scientific">Achlya hypogyna</name>
    <name type="common">Oomycete</name>
    <name type="synonym">Protoachlya hypogyna</name>
    <dbReference type="NCBI Taxonomy" id="1202772"/>
    <lineage>
        <taxon>Eukaryota</taxon>
        <taxon>Sar</taxon>
        <taxon>Stramenopiles</taxon>
        <taxon>Oomycota</taxon>
        <taxon>Saprolegniomycetes</taxon>
        <taxon>Saprolegniales</taxon>
        <taxon>Achlyaceae</taxon>
        <taxon>Achlya</taxon>
    </lineage>
</organism>
<dbReference type="OrthoDB" id="347018at2759"/>
<evidence type="ECO:0000256" key="4">
    <source>
        <dbReference type="SAM" id="MobiDB-lite"/>
    </source>
</evidence>
<dbReference type="Gene3D" id="3.40.50.300">
    <property type="entry name" value="P-loop containing nucleotide triphosphate hydrolases"/>
    <property type="match status" value="1"/>
</dbReference>
<dbReference type="PROSITE" id="PS51710">
    <property type="entry name" value="G_OBG"/>
    <property type="match status" value="1"/>
</dbReference>
<keyword evidence="3" id="KW-0342">GTP-binding</keyword>
<dbReference type="PROSITE" id="PS51883">
    <property type="entry name" value="OBG"/>
    <property type="match status" value="1"/>
</dbReference>
<dbReference type="STRING" id="1202772.A0A1V9YJC5"/>
<keyword evidence="8" id="KW-1185">Reference proteome</keyword>
<comment type="similarity">
    <text evidence="1">Belongs to the TRAFAC class OBG-HflX-like GTPase superfamily. OBG GTPase family.</text>
</comment>
<dbReference type="InterPro" id="IPR027417">
    <property type="entry name" value="P-loop_NTPase"/>
</dbReference>